<dbReference type="EMBL" id="CM042058">
    <property type="protein sequence ID" value="KAI3685210.1"/>
    <property type="molecule type" value="Genomic_DNA"/>
</dbReference>
<organism evidence="1 2">
    <name type="scientific">Arctium lappa</name>
    <name type="common">Greater burdock</name>
    <name type="synonym">Lappa major</name>
    <dbReference type="NCBI Taxonomy" id="4217"/>
    <lineage>
        <taxon>Eukaryota</taxon>
        <taxon>Viridiplantae</taxon>
        <taxon>Streptophyta</taxon>
        <taxon>Embryophyta</taxon>
        <taxon>Tracheophyta</taxon>
        <taxon>Spermatophyta</taxon>
        <taxon>Magnoliopsida</taxon>
        <taxon>eudicotyledons</taxon>
        <taxon>Gunneridae</taxon>
        <taxon>Pentapetalae</taxon>
        <taxon>asterids</taxon>
        <taxon>campanulids</taxon>
        <taxon>Asterales</taxon>
        <taxon>Asteraceae</taxon>
        <taxon>Carduoideae</taxon>
        <taxon>Cardueae</taxon>
        <taxon>Arctiinae</taxon>
        <taxon>Arctium</taxon>
    </lineage>
</organism>
<proteinExistence type="predicted"/>
<keyword evidence="2" id="KW-1185">Reference proteome</keyword>
<accession>A0ACB8YMH4</accession>
<dbReference type="Proteomes" id="UP001055879">
    <property type="component" value="Linkage Group LG12"/>
</dbReference>
<name>A0ACB8YMH4_ARCLA</name>
<evidence type="ECO:0000313" key="1">
    <source>
        <dbReference type="EMBL" id="KAI3685210.1"/>
    </source>
</evidence>
<evidence type="ECO:0000313" key="2">
    <source>
        <dbReference type="Proteomes" id="UP001055879"/>
    </source>
</evidence>
<sequence>MARTKQVARRRTNPHSRIDENPEIQTTPVQSHVQASSIQNPVETPSVPETNEIEAMKAPSVQYRRRSNRHKGMKKGDPAIEVSVSPKDSNKRTKVVASSEETTATSPSKIVAP</sequence>
<reference evidence="2" key="1">
    <citation type="journal article" date="2022" name="Mol. Ecol. Resour.">
        <title>The genomes of chicory, endive, great burdock and yacon provide insights into Asteraceae palaeo-polyploidization history and plant inulin production.</title>
        <authorList>
            <person name="Fan W."/>
            <person name="Wang S."/>
            <person name="Wang H."/>
            <person name="Wang A."/>
            <person name="Jiang F."/>
            <person name="Liu H."/>
            <person name="Zhao H."/>
            <person name="Xu D."/>
            <person name="Zhang Y."/>
        </authorList>
    </citation>
    <scope>NUCLEOTIDE SEQUENCE [LARGE SCALE GENOMIC DNA]</scope>
    <source>
        <strain evidence="2">cv. Niubang</strain>
    </source>
</reference>
<protein>
    <submittedName>
        <fullName evidence="1">Uncharacterized protein</fullName>
    </submittedName>
</protein>
<comment type="caution">
    <text evidence="1">The sequence shown here is derived from an EMBL/GenBank/DDBJ whole genome shotgun (WGS) entry which is preliminary data.</text>
</comment>
<reference evidence="1 2" key="2">
    <citation type="journal article" date="2022" name="Mol. Ecol. Resour.">
        <title>The genomes of chicory, endive, great burdock and yacon provide insights into Asteraceae paleo-polyploidization history and plant inulin production.</title>
        <authorList>
            <person name="Fan W."/>
            <person name="Wang S."/>
            <person name="Wang H."/>
            <person name="Wang A."/>
            <person name="Jiang F."/>
            <person name="Liu H."/>
            <person name="Zhao H."/>
            <person name="Xu D."/>
            <person name="Zhang Y."/>
        </authorList>
    </citation>
    <scope>NUCLEOTIDE SEQUENCE [LARGE SCALE GENOMIC DNA]</scope>
    <source>
        <strain evidence="2">cv. Niubang</strain>
    </source>
</reference>
<gene>
    <name evidence="1" type="ORF">L6452_34447</name>
</gene>